<keyword evidence="3" id="KW-1185">Reference proteome</keyword>
<accession>A0ABN0TCB6</accession>
<dbReference type="Proteomes" id="UP001500416">
    <property type="component" value="Unassembled WGS sequence"/>
</dbReference>
<feature type="domain" description="Putative restriction endonuclease" evidence="1">
    <location>
        <begin position="24"/>
        <end position="164"/>
    </location>
</feature>
<keyword evidence="2" id="KW-0540">Nuclease</keyword>
<dbReference type="PANTHER" id="PTHR35400:SF3">
    <property type="entry name" value="SLL1072 PROTEIN"/>
    <property type="match status" value="1"/>
</dbReference>
<organism evidence="2 3">
    <name type="scientific">Saccharothrix mutabilis subsp. mutabilis</name>
    <dbReference type="NCBI Taxonomy" id="66855"/>
    <lineage>
        <taxon>Bacteria</taxon>
        <taxon>Bacillati</taxon>
        <taxon>Actinomycetota</taxon>
        <taxon>Actinomycetes</taxon>
        <taxon>Pseudonocardiales</taxon>
        <taxon>Pseudonocardiaceae</taxon>
        <taxon>Saccharothrix</taxon>
    </lineage>
</organism>
<dbReference type="SUPFAM" id="SSF52980">
    <property type="entry name" value="Restriction endonuclease-like"/>
    <property type="match status" value="1"/>
</dbReference>
<reference evidence="2 3" key="1">
    <citation type="journal article" date="2019" name="Int. J. Syst. Evol. Microbiol.">
        <title>The Global Catalogue of Microorganisms (GCM) 10K type strain sequencing project: providing services to taxonomists for standard genome sequencing and annotation.</title>
        <authorList>
            <consortium name="The Broad Institute Genomics Platform"/>
            <consortium name="The Broad Institute Genome Sequencing Center for Infectious Disease"/>
            <person name="Wu L."/>
            <person name="Ma J."/>
        </authorList>
    </citation>
    <scope>NUCLEOTIDE SEQUENCE [LARGE SCALE GENOMIC DNA]</scope>
    <source>
        <strain evidence="2 3">JCM 3380</strain>
    </source>
</reference>
<name>A0ABN0TCB6_9PSEU</name>
<dbReference type="RefSeq" id="WP_343932877.1">
    <property type="nucleotide sequence ID" value="NZ_BAAABU010000002.1"/>
</dbReference>
<dbReference type="CDD" id="cd06260">
    <property type="entry name" value="DUF820-like"/>
    <property type="match status" value="1"/>
</dbReference>
<dbReference type="Pfam" id="PF05685">
    <property type="entry name" value="Uma2"/>
    <property type="match status" value="1"/>
</dbReference>
<evidence type="ECO:0000313" key="2">
    <source>
        <dbReference type="EMBL" id="GAA0218088.1"/>
    </source>
</evidence>
<dbReference type="Gene3D" id="3.90.1570.10">
    <property type="entry name" value="tt1808, chain A"/>
    <property type="match status" value="1"/>
</dbReference>
<dbReference type="EMBL" id="BAAABU010000002">
    <property type="protein sequence ID" value="GAA0218088.1"/>
    <property type="molecule type" value="Genomic_DNA"/>
</dbReference>
<keyword evidence="2" id="KW-0378">Hydrolase</keyword>
<sequence length="200" mass="21896">MTAVPEETPRPKLAVVPHLLTVAEYAELGEVESGYTELQEGRLLMVPSPAPRHNLASLELAIRLRGQLSDDLVVIQDVDVDLELAPPGAPGFSRRPDVLVVRRPALKRVEEEGGLIRASEVEVVIEIVSPGSYRTDHVIKREEYAAAGIPRYWIVDLAEPISLVDCQLAGEFGYQQAPDVVGKFETTAPCAIVLRIDDLV</sequence>
<dbReference type="InterPro" id="IPR012296">
    <property type="entry name" value="Nuclease_put_TT1808"/>
</dbReference>
<evidence type="ECO:0000313" key="3">
    <source>
        <dbReference type="Proteomes" id="UP001500416"/>
    </source>
</evidence>
<comment type="caution">
    <text evidence="2">The sequence shown here is derived from an EMBL/GenBank/DDBJ whole genome shotgun (WGS) entry which is preliminary data.</text>
</comment>
<dbReference type="GO" id="GO:0004519">
    <property type="term" value="F:endonuclease activity"/>
    <property type="evidence" value="ECO:0007669"/>
    <property type="project" value="UniProtKB-KW"/>
</dbReference>
<dbReference type="InterPro" id="IPR011335">
    <property type="entry name" value="Restrct_endonuc-II-like"/>
</dbReference>
<dbReference type="PANTHER" id="PTHR35400">
    <property type="entry name" value="SLR1083 PROTEIN"/>
    <property type="match status" value="1"/>
</dbReference>
<proteinExistence type="predicted"/>
<keyword evidence="2" id="KW-0255">Endonuclease</keyword>
<evidence type="ECO:0000259" key="1">
    <source>
        <dbReference type="Pfam" id="PF05685"/>
    </source>
</evidence>
<protein>
    <submittedName>
        <fullName evidence="2">Uma2 family endonuclease</fullName>
    </submittedName>
</protein>
<gene>
    <name evidence="2" type="ORF">GCM10010492_14950</name>
</gene>
<dbReference type="InterPro" id="IPR008538">
    <property type="entry name" value="Uma2"/>
</dbReference>